<organism evidence="7 8">
    <name type="scientific">Rossellomorea oryzaecorticis</name>
    <dbReference type="NCBI Taxonomy" id="1396505"/>
    <lineage>
        <taxon>Bacteria</taxon>
        <taxon>Bacillati</taxon>
        <taxon>Bacillota</taxon>
        <taxon>Bacilli</taxon>
        <taxon>Bacillales</taxon>
        <taxon>Bacillaceae</taxon>
        <taxon>Rossellomorea</taxon>
    </lineage>
</organism>
<evidence type="ECO:0000256" key="3">
    <source>
        <dbReference type="SAM" id="MobiDB-lite"/>
    </source>
</evidence>
<dbReference type="SUPFAM" id="SSF51261">
    <property type="entry name" value="Duplicated hybrid motif"/>
    <property type="match status" value="1"/>
</dbReference>
<dbReference type="GO" id="GO:0016787">
    <property type="term" value="F:hydrolase activity"/>
    <property type="evidence" value="ECO:0007669"/>
    <property type="project" value="UniProtKB-KW"/>
</dbReference>
<protein>
    <submittedName>
        <fullName evidence="7">Murein hydrolase activator EnvC family protein</fullName>
    </submittedName>
</protein>
<dbReference type="PANTHER" id="PTHR21666:SF270">
    <property type="entry name" value="MUREIN HYDROLASE ACTIVATOR ENVC"/>
    <property type="match status" value="1"/>
</dbReference>
<gene>
    <name evidence="7" type="ORF">ACKA06_05430</name>
</gene>
<reference evidence="7 8" key="1">
    <citation type="submission" date="2024-12" db="EMBL/GenBank/DDBJ databases">
        <authorList>
            <person name="Li X."/>
            <person name="Zhang D."/>
        </authorList>
    </citation>
    <scope>NUCLEOTIDE SEQUENCE [LARGE SCALE GENOMIC DNA]</scope>
    <source>
        <strain evidence="7 8">JCM19602</strain>
    </source>
</reference>
<evidence type="ECO:0000313" key="8">
    <source>
        <dbReference type="Proteomes" id="UP001628668"/>
    </source>
</evidence>
<keyword evidence="7" id="KW-0378">Hydrolase</keyword>
<keyword evidence="2" id="KW-0175">Coiled coil</keyword>
<dbReference type="Gene3D" id="2.70.70.10">
    <property type="entry name" value="Glucose Permease (Domain IIA)"/>
    <property type="match status" value="1"/>
</dbReference>
<dbReference type="EMBL" id="JBJOSA010000003">
    <property type="protein sequence ID" value="MFL8936225.1"/>
    <property type="molecule type" value="Genomic_DNA"/>
</dbReference>
<evidence type="ECO:0000259" key="5">
    <source>
        <dbReference type="Pfam" id="PF01551"/>
    </source>
</evidence>
<name>A0ABW8VN52_9BACI</name>
<dbReference type="InterPro" id="IPR050570">
    <property type="entry name" value="Cell_wall_metabolism_enzyme"/>
</dbReference>
<feature type="chain" id="PRO_5045263151" evidence="4">
    <location>
        <begin position="25"/>
        <end position="448"/>
    </location>
</feature>
<feature type="region of interest" description="Disordered" evidence="3">
    <location>
        <begin position="286"/>
        <end position="316"/>
    </location>
</feature>
<dbReference type="CDD" id="cd12797">
    <property type="entry name" value="M23_peptidase"/>
    <property type="match status" value="1"/>
</dbReference>
<evidence type="ECO:0000259" key="6">
    <source>
        <dbReference type="Pfam" id="PF24568"/>
    </source>
</evidence>
<proteinExistence type="predicted"/>
<dbReference type="InterPro" id="IPR011055">
    <property type="entry name" value="Dup_hybrid_motif"/>
</dbReference>
<evidence type="ECO:0000313" key="7">
    <source>
        <dbReference type="EMBL" id="MFL8936225.1"/>
    </source>
</evidence>
<sequence length="448" mass="48961">MNKKHFVSLAIAAALTIGSFPAMGTTANATSVEDLKKKQGEVSSQKDKINGEINKKKSEINANISKQQEIKAKIAEFDAKIRDTENKIAEKAKEIDETNAEIDQLKEEIKELEEKIKERNELLKERARAIQEKGGSANYLDVLLGAESFGDFINRVTAVNTIVSADKKIMDEQKRDQEELEKKKSQVETKLAELESDKASLETLKQDLNSEKAQKAELFKQLEKQQASLEKEKVNLQKESNELAKMEQQIGGEIQAEQARLAELARQRELEKKRQAEAAAAAAAKKAKASTTSSSSGGSSASASAPASVPVSSGAWTRPASGAITTEFGWDTLNGESRYHYGTDIAARGTVPVVAAADGYVIKSHYSSSYGNVVYITHSINGQTFTTVYAHMSSALVSSGQPIDKGQQIGYMGNTGYSFGQHLHFELHQGSWNAAKSNAINPRRYINL</sequence>
<evidence type="ECO:0000256" key="4">
    <source>
        <dbReference type="SAM" id="SignalP"/>
    </source>
</evidence>
<comment type="caution">
    <text evidence="7">The sequence shown here is derived from an EMBL/GenBank/DDBJ whole genome shotgun (WGS) entry which is preliminary data.</text>
</comment>
<feature type="coiled-coil region" evidence="2">
    <location>
        <begin position="163"/>
        <end position="286"/>
    </location>
</feature>
<keyword evidence="8" id="KW-1185">Reference proteome</keyword>
<keyword evidence="1 4" id="KW-0732">Signal</keyword>
<feature type="domain" description="Peptidoglycan hydrolase PcsB coiled-coil" evidence="6">
    <location>
        <begin position="109"/>
        <end position="183"/>
    </location>
</feature>
<evidence type="ECO:0000256" key="1">
    <source>
        <dbReference type="ARBA" id="ARBA00022729"/>
    </source>
</evidence>
<dbReference type="Pfam" id="PF01551">
    <property type="entry name" value="Peptidase_M23"/>
    <property type="match status" value="1"/>
</dbReference>
<feature type="coiled-coil region" evidence="2">
    <location>
        <begin position="67"/>
        <end position="133"/>
    </location>
</feature>
<accession>A0ABW8VN52</accession>
<dbReference type="Proteomes" id="UP001628668">
    <property type="component" value="Unassembled WGS sequence"/>
</dbReference>
<feature type="domain" description="M23ase beta-sheet core" evidence="5">
    <location>
        <begin position="339"/>
        <end position="436"/>
    </location>
</feature>
<dbReference type="Pfam" id="PF24568">
    <property type="entry name" value="CC_PcsB"/>
    <property type="match status" value="1"/>
</dbReference>
<feature type="signal peptide" evidence="4">
    <location>
        <begin position="1"/>
        <end position="24"/>
    </location>
</feature>
<dbReference type="PANTHER" id="PTHR21666">
    <property type="entry name" value="PEPTIDASE-RELATED"/>
    <property type="match status" value="1"/>
</dbReference>
<dbReference type="Gene3D" id="6.10.250.3150">
    <property type="match status" value="1"/>
</dbReference>
<evidence type="ECO:0000256" key="2">
    <source>
        <dbReference type="SAM" id="Coils"/>
    </source>
</evidence>
<dbReference type="RefSeq" id="WP_411159161.1">
    <property type="nucleotide sequence ID" value="NZ_JBJOSA010000003.1"/>
</dbReference>
<dbReference type="InterPro" id="IPR057309">
    <property type="entry name" value="PcsB_CC"/>
</dbReference>
<feature type="compositionally biased region" description="Low complexity" evidence="3">
    <location>
        <begin position="286"/>
        <end position="315"/>
    </location>
</feature>
<dbReference type="InterPro" id="IPR016047">
    <property type="entry name" value="M23ase_b-sheet_dom"/>
</dbReference>